<name>A0A6G1QL38_CHAAH</name>
<reference evidence="3" key="2">
    <citation type="submission" date="2019-02" db="EMBL/GenBank/DDBJ databases">
        <title>Opniocepnalus argus Var Kimnra genome.</title>
        <authorList>
            <person name="Zhou C."/>
            <person name="Xiao S."/>
        </authorList>
    </citation>
    <scope>NUCLEOTIDE SEQUENCE [LARGE SCALE GENOMIC DNA]</scope>
</reference>
<sequence>MLLCTNGMLLLLLLLMMIMLVMIVLKLTRDECCMHFNHVNTSSDVTIIWPVSVPYFC</sequence>
<organism evidence="2 3">
    <name type="scientific">Channa argus</name>
    <name type="common">Northern snakehead</name>
    <name type="synonym">Ophicephalus argus</name>
    <dbReference type="NCBI Taxonomy" id="215402"/>
    <lineage>
        <taxon>Eukaryota</taxon>
        <taxon>Metazoa</taxon>
        <taxon>Chordata</taxon>
        <taxon>Craniata</taxon>
        <taxon>Vertebrata</taxon>
        <taxon>Euteleostomi</taxon>
        <taxon>Actinopterygii</taxon>
        <taxon>Neopterygii</taxon>
        <taxon>Teleostei</taxon>
        <taxon>Neoteleostei</taxon>
        <taxon>Acanthomorphata</taxon>
        <taxon>Anabantaria</taxon>
        <taxon>Anabantiformes</taxon>
        <taxon>Channoidei</taxon>
        <taxon>Channidae</taxon>
        <taxon>Channa</taxon>
    </lineage>
</organism>
<keyword evidence="1" id="KW-1133">Transmembrane helix</keyword>
<keyword evidence="1" id="KW-0812">Transmembrane</keyword>
<keyword evidence="1" id="KW-0472">Membrane</keyword>
<evidence type="ECO:0000313" key="2">
    <source>
        <dbReference type="EMBL" id="KAF3703420.1"/>
    </source>
</evidence>
<keyword evidence="3" id="KW-1185">Reference proteome</keyword>
<reference evidence="2 3" key="1">
    <citation type="submission" date="2019-02" db="EMBL/GenBank/DDBJ databases">
        <title>Opniocepnalus argus genome.</title>
        <authorList>
            <person name="Zhou C."/>
            <person name="Xiao S."/>
        </authorList>
    </citation>
    <scope>NUCLEOTIDE SEQUENCE [LARGE SCALE GENOMIC DNA]</scope>
    <source>
        <strain evidence="2">OARG1902GOOAL</strain>
        <tissue evidence="2">Muscle</tissue>
    </source>
</reference>
<evidence type="ECO:0000313" key="3">
    <source>
        <dbReference type="Proteomes" id="UP000503349"/>
    </source>
</evidence>
<dbReference type="AlphaFoldDB" id="A0A6G1QL38"/>
<dbReference type="Proteomes" id="UP000503349">
    <property type="component" value="Chromosome 19"/>
</dbReference>
<evidence type="ECO:0000256" key="1">
    <source>
        <dbReference type="SAM" id="Phobius"/>
    </source>
</evidence>
<protein>
    <submittedName>
        <fullName evidence="2">Uncharacterized protein</fullName>
    </submittedName>
</protein>
<proteinExistence type="predicted"/>
<accession>A0A6G1QL38</accession>
<dbReference type="EMBL" id="CM015730">
    <property type="protein sequence ID" value="KAF3703420.1"/>
    <property type="molecule type" value="Genomic_DNA"/>
</dbReference>
<feature type="transmembrane region" description="Helical" evidence="1">
    <location>
        <begin position="6"/>
        <end position="25"/>
    </location>
</feature>
<gene>
    <name evidence="2" type="ORF">EXN66_Car019108</name>
</gene>